<dbReference type="Pfam" id="PF00144">
    <property type="entry name" value="Beta-lactamase"/>
    <property type="match status" value="1"/>
</dbReference>
<keyword evidence="3" id="KW-1185">Reference proteome</keyword>
<dbReference type="PANTHER" id="PTHR46825">
    <property type="entry name" value="D-ALANYL-D-ALANINE-CARBOXYPEPTIDASE/ENDOPEPTIDASE AMPH"/>
    <property type="match status" value="1"/>
</dbReference>
<dbReference type="STRING" id="584787.GCA_001247655_03044"/>
<evidence type="ECO:0000313" key="2">
    <source>
        <dbReference type="EMBL" id="ROQ29748.1"/>
    </source>
</evidence>
<organism evidence="2 3">
    <name type="scientific">Gallaecimonas pentaromativorans</name>
    <dbReference type="NCBI Taxonomy" id="584787"/>
    <lineage>
        <taxon>Bacteria</taxon>
        <taxon>Pseudomonadati</taxon>
        <taxon>Pseudomonadota</taxon>
        <taxon>Gammaproteobacteria</taxon>
        <taxon>Enterobacterales</taxon>
        <taxon>Gallaecimonadaceae</taxon>
        <taxon>Gallaecimonas</taxon>
    </lineage>
</organism>
<accession>A0A3N1PP52</accession>
<sequence>MLSLALAAALSLDGGPRPFAGVVLVAKGRDITFSQGDIDRPYVVGSVSKQLTAALVLQGVDDGLWQLDDPIGRYLPTLAPWKAQVTLKMLLSHSSGVVAPDKPLAFTPGSQFRYSNLGYQLLAKALARVRAKPFSTLLAGLYRQCAMLGGKPIEGFEEQPGGSLTPVDTLALMPNDLASGTMVASARDLWHWNLCLHQSPLLSRASYAAMTTAWQQRPYRWGPMGYGFGLQLKGSEASHSGYLPGYESLLSFDKGQTLVVLENVSWQLGDIGRAFYYEDALRNALSAEDNHGT</sequence>
<evidence type="ECO:0000259" key="1">
    <source>
        <dbReference type="Pfam" id="PF00144"/>
    </source>
</evidence>
<dbReference type="RefSeq" id="WP_123420672.1">
    <property type="nucleotide sequence ID" value="NZ_RJUL01000002.1"/>
</dbReference>
<dbReference type="Gene3D" id="3.40.710.10">
    <property type="entry name" value="DD-peptidase/beta-lactamase superfamily"/>
    <property type="match status" value="1"/>
</dbReference>
<proteinExistence type="predicted"/>
<dbReference type="AlphaFoldDB" id="A0A3N1PP52"/>
<reference evidence="2 3" key="1">
    <citation type="submission" date="2018-11" db="EMBL/GenBank/DDBJ databases">
        <title>Genomic Encyclopedia of Type Strains, Phase IV (KMG-IV): sequencing the most valuable type-strain genomes for metagenomic binning, comparative biology and taxonomic classification.</title>
        <authorList>
            <person name="Goeker M."/>
        </authorList>
    </citation>
    <scope>NUCLEOTIDE SEQUENCE [LARGE SCALE GENOMIC DNA]</scope>
    <source>
        <strain evidence="2 3">DSM 21945</strain>
    </source>
</reference>
<feature type="domain" description="Beta-lactamase-related" evidence="1">
    <location>
        <begin position="39"/>
        <end position="260"/>
    </location>
</feature>
<dbReference type="InterPro" id="IPR001466">
    <property type="entry name" value="Beta-lactam-related"/>
</dbReference>
<protein>
    <submittedName>
        <fullName evidence="2">CubicO group peptidase (Beta-lactamase class C family)</fullName>
    </submittedName>
</protein>
<dbReference type="Proteomes" id="UP000268033">
    <property type="component" value="Unassembled WGS sequence"/>
</dbReference>
<evidence type="ECO:0000313" key="3">
    <source>
        <dbReference type="Proteomes" id="UP000268033"/>
    </source>
</evidence>
<dbReference type="InterPro" id="IPR012338">
    <property type="entry name" value="Beta-lactam/transpept-like"/>
</dbReference>
<dbReference type="InterPro" id="IPR050491">
    <property type="entry name" value="AmpC-like"/>
</dbReference>
<gene>
    <name evidence="2" type="ORF">EDC28_102117</name>
</gene>
<dbReference type="SUPFAM" id="SSF56601">
    <property type="entry name" value="beta-lactamase/transpeptidase-like"/>
    <property type="match status" value="1"/>
</dbReference>
<dbReference type="EMBL" id="RJUL01000002">
    <property type="protein sequence ID" value="ROQ29748.1"/>
    <property type="molecule type" value="Genomic_DNA"/>
</dbReference>
<name>A0A3N1PP52_9GAMM</name>
<comment type="caution">
    <text evidence="2">The sequence shown here is derived from an EMBL/GenBank/DDBJ whole genome shotgun (WGS) entry which is preliminary data.</text>
</comment>
<dbReference type="PANTHER" id="PTHR46825:SF9">
    <property type="entry name" value="BETA-LACTAMASE-RELATED DOMAIN-CONTAINING PROTEIN"/>
    <property type="match status" value="1"/>
</dbReference>